<protein>
    <submittedName>
        <fullName evidence="1">Uncharacterized protein n310R</fullName>
    </submittedName>
</protein>
<gene>
    <name evidence="1" type="primary">n310R</name>
    <name evidence="1" type="ORF">FR483_n310R</name>
</gene>
<evidence type="ECO:0000313" key="1">
    <source>
        <dbReference type="EMBL" id="ABT15595.1"/>
    </source>
</evidence>
<reference evidence="1 2" key="1">
    <citation type="journal article" date="2007" name="Virology">
        <title>Sequence and annotation of the 314-kb MT325 and the 321-kb FR483 viruses that infect Chlorella Pbi.</title>
        <authorList>
            <person name="Fitzgerald L.A."/>
            <person name="Graves M.V."/>
            <person name="Li X."/>
            <person name="Feldblyum T."/>
            <person name="Hartigan J."/>
            <person name="Van Etten J.L."/>
        </authorList>
    </citation>
    <scope>NUCLEOTIDE SEQUENCE [LARGE SCALE GENOMIC DNA]</scope>
    <source>
        <strain evidence="1 2">FR483</strain>
    </source>
</reference>
<name>A7J714_PBCVF</name>
<dbReference type="KEGG" id="vg:5469658"/>
<dbReference type="RefSeq" id="YP_001425942.1">
    <property type="nucleotide sequence ID" value="NC_008603.1"/>
</dbReference>
<proteinExistence type="predicted"/>
<accession>A7J714</accession>
<dbReference type="EMBL" id="DQ890022">
    <property type="protein sequence ID" value="ABT15595.1"/>
    <property type="molecule type" value="Genomic_DNA"/>
</dbReference>
<evidence type="ECO:0000313" key="2">
    <source>
        <dbReference type="Proteomes" id="UP000204095"/>
    </source>
</evidence>
<sequence>MDPLHFLGNLLGPESLFFLLLLDSLQGILGRGICHLLGQTGFLSIDLLGLQKTLLLNHSKCLFSCLGKCLGLLLSFLCHRLGLPCLCCLDCPRLGVSKLLGLGELCHCWLVVCFVFGCV</sequence>
<dbReference type="Proteomes" id="UP000204095">
    <property type="component" value="Segment"/>
</dbReference>
<organism evidence="1 2">
    <name type="scientific">Paramecium bursaria Chlorella virus FR483</name>
    <name type="common">PBCV-FR483</name>
    <dbReference type="NCBI Taxonomy" id="399781"/>
    <lineage>
        <taxon>Viruses</taxon>
        <taxon>Varidnaviria</taxon>
        <taxon>Bamfordvirae</taxon>
        <taxon>Nucleocytoviricota</taxon>
        <taxon>Megaviricetes</taxon>
        <taxon>Algavirales</taxon>
        <taxon>Phycodnaviridae</taxon>
        <taxon>Chlorovirus</taxon>
        <taxon>Chlorovirus conductrix</taxon>
        <taxon>Paramecium bursaria Chlorella virus A1</taxon>
    </lineage>
</organism>
<dbReference type="GeneID" id="5469658"/>
<organismHost>
    <name type="scientific">Paramecium bursaria</name>
    <dbReference type="NCBI Taxonomy" id="74790"/>
</organismHost>